<feature type="region of interest" description="Disordered" evidence="1">
    <location>
        <begin position="365"/>
        <end position="385"/>
    </location>
</feature>
<dbReference type="Pfam" id="PF21666">
    <property type="entry name" value="DUF4246_N"/>
    <property type="match status" value="1"/>
</dbReference>
<feature type="compositionally biased region" description="Acidic residues" evidence="1">
    <location>
        <begin position="376"/>
        <end position="385"/>
    </location>
</feature>
<accession>A0A2J6PKR5</accession>
<dbReference type="PANTHER" id="PTHR33119">
    <property type="entry name" value="IFI3P"/>
    <property type="match status" value="1"/>
</dbReference>
<protein>
    <submittedName>
        <fullName evidence="4">Uncharacterized protein</fullName>
    </submittedName>
</protein>
<keyword evidence="5" id="KW-1185">Reference proteome</keyword>
<gene>
    <name evidence="4" type="ORF">NA56DRAFT_635728</name>
</gene>
<dbReference type="PANTHER" id="PTHR33119:SF1">
    <property type="entry name" value="FE2OG DIOXYGENASE DOMAIN-CONTAINING PROTEIN"/>
    <property type="match status" value="1"/>
</dbReference>
<sequence length="670" mass="76598">MSSSTTTETTRQPRFDLPGLNLPLNWTPHAKYLKNEAYRYGALNCRGDMSKMTEVPAQGDGKDLFQTALSDADVQEGKTSLALITLREITMLDIMNTLTDKPGWEDKVFDQAIAQKWKAEILATEGSDVTENMVNWIIAELRYKAKTFKESGGAVSVFNGDVVKSDFAIPKNIQESLKAGVRMLEDIPDVHKDYHPGSDGKVLDLAHPSLFPLMYGRTRVLEDTLVPLDECIEAIGKGKVLPIRESEETVLDKKGSGSSGLANRWTRSPPPYSKHFQWLPCDVDISRDDRSVLITSYINNLHPQRYRDLYRVIEDIISKAIPLWNMTLTPLKTHYASLIFGDTTTEYLKFERITVESIIYDPDQDLLSYPDRPQQGDDEDEEEYEDRLWQWEHATRRVLQPDAGEFHPPTPDASRDDFFQPGTNILRPEKSVDLKRDYGHRGLQVIVKLANIELTPDKPVYEGGTWRVEGQLNEHICATALYYFSSENISESRLAFRQQSSRDYANGMDYEQNHDSWLEQLYGCKNYQSAIQEVGSVLCRKGRLVTFPNILQHRVEPFKLLDSTKNGYRKILALFLVDPGIRIISTANVPPQQKDWWFDEVEEEMMRDGKALGKLSAELRKTICEDVDEFPISLEEAKEARLRLMEERKSYVTTHTSTAFEGNKFSLCEH</sequence>
<evidence type="ECO:0000313" key="5">
    <source>
        <dbReference type="Proteomes" id="UP000235672"/>
    </source>
</evidence>
<evidence type="ECO:0000259" key="3">
    <source>
        <dbReference type="Pfam" id="PF21666"/>
    </source>
</evidence>
<feature type="region of interest" description="Disordered" evidence="1">
    <location>
        <begin position="401"/>
        <end position="422"/>
    </location>
</feature>
<dbReference type="Pfam" id="PF14033">
    <property type="entry name" value="DUF4246"/>
    <property type="match status" value="1"/>
</dbReference>
<name>A0A2J6PKR5_9HELO</name>
<dbReference type="AlphaFoldDB" id="A0A2J6PKR5"/>
<dbReference type="InterPro" id="IPR049192">
    <property type="entry name" value="DUF4246_C"/>
</dbReference>
<evidence type="ECO:0000313" key="4">
    <source>
        <dbReference type="EMBL" id="PMD14632.1"/>
    </source>
</evidence>
<evidence type="ECO:0000259" key="2">
    <source>
        <dbReference type="Pfam" id="PF14033"/>
    </source>
</evidence>
<organism evidence="4 5">
    <name type="scientific">Hyaloscypha hepaticicola</name>
    <dbReference type="NCBI Taxonomy" id="2082293"/>
    <lineage>
        <taxon>Eukaryota</taxon>
        <taxon>Fungi</taxon>
        <taxon>Dikarya</taxon>
        <taxon>Ascomycota</taxon>
        <taxon>Pezizomycotina</taxon>
        <taxon>Leotiomycetes</taxon>
        <taxon>Helotiales</taxon>
        <taxon>Hyaloscyphaceae</taxon>
        <taxon>Hyaloscypha</taxon>
    </lineage>
</organism>
<dbReference type="InterPro" id="IPR049207">
    <property type="entry name" value="DUF4246_N"/>
</dbReference>
<reference evidence="4 5" key="1">
    <citation type="submission" date="2016-05" db="EMBL/GenBank/DDBJ databases">
        <title>A degradative enzymes factory behind the ericoid mycorrhizal symbiosis.</title>
        <authorList>
            <consortium name="DOE Joint Genome Institute"/>
            <person name="Martino E."/>
            <person name="Morin E."/>
            <person name="Grelet G."/>
            <person name="Kuo A."/>
            <person name="Kohler A."/>
            <person name="Daghino S."/>
            <person name="Barry K."/>
            <person name="Choi C."/>
            <person name="Cichocki N."/>
            <person name="Clum A."/>
            <person name="Copeland A."/>
            <person name="Hainaut M."/>
            <person name="Haridas S."/>
            <person name="Labutti K."/>
            <person name="Lindquist E."/>
            <person name="Lipzen A."/>
            <person name="Khouja H.-R."/>
            <person name="Murat C."/>
            <person name="Ohm R."/>
            <person name="Olson A."/>
            <person name="Spatafora J."/>
            <person name="Veneault-Fourrey C."/>
            <person name="Henrissat B."/>
            <person name="Grigoriev I."/>
            <person name="Martin F."/>
            <person name="Perotto S."/>
        </authorList>
    </citation>
    <scope>NUCLEOTIDE SEQUENCE [LARGE SCALE GENOMIC DNA]</scope>
    <source>
        <strain evidence="4 5">UAMH 7357</strain>
    </source>
</reference>
<dbReference type="InterPro" id="IPR025340">
    <property type="entry name" value="DUF4246"/>
</dbReference>
<dbReference type="OrthoDB" id="415532at2759"/>
<proteinExistence type="predicted"/>
<evidence type="ECO:0000256" key="1">
    <source>
        <dbReference type="SAM" id="MobiDB-lite"/>
    </source>
</evidence>
<dbReference type="EMBL" id="KZ613520">
    <property type="protein sequence ID" value="PMD14632.1"/>
    <property type="molecule type" value="Genomic_DNA"/>
</dbReference>
<dbReference type="Proteomes" id="UP000235672">
    <property type="component" value="Unassembled WGS sequence"/>
</dbReference>
<dbReference type="STRING" id="1745343.A0A2J6PKR5"/>
<feature type="domain" description="DUF4246" evidence="3">
    <location>
        <begin position="17"/>
        <end position="120"/>
    </location>
</feature>
<feature type="domain" description="DUF4246" evidence="2">
    <location>
        <begin position="131"/>
        <end position="599"/>
    </location>
</feature>